<evidence type="ECO:0000313" key="3">
    <source>
        <dbReference type="Proteomes" id="UP001150062"/>
    </source>
</evidence>
<dbReference type="EMBL" id="JAOAOG010000145">
    <property type="protein sequence ID" value="KAJ6245482.1"/>
    <property type="molecule type" value="Genomic_DNA"/>
</dbReference>
<proteinExistence type="predicted"/>
<keyword evidence="3" id="KW-1185">Reference proteome</keyword>
<name>A0ABQ8YLL8_9EUKA</name>
<evidence type="ECO:0000256" key="1">
    <source>
        <dbReference type="SAM" id="Phobius"/>
    </source>
</evidence>
<keyword evidence="1" id="KW-0472">Membrane</keyword>
<keyword evidence="1" id="KW-0812">Transmembrane</keyword>
<feature type="transmembrane region" description="Helical" evidence="1">
    <location>
        <begin position="12"/>
        <end position="32"/>
    </location>
</feature>
<organism evidence="2 3">
    <name type="scientific">Anaeramoeba flamelloides</name>
    <dbReference type="NCBI Taxonomy" id="1746091"/>
    <lineage>
        <taxon>Eukaryota</taxon>
        <taxon>Metamonada</taxon>
        <taxon>Anaeramoebidae</taxon>
        <taxon>Anaeramoeba</taxon>
    </lineage>
</organism>
<dbReference type="Proteomes" id="UP001150062">
    <property type="component" value="Unassembled WGS sequence"/>
</dbReference>
<sequence>MKTNYPHQQPEPTIIVAGTILVMISLCNLALWRINLPEIKKLEQRELSINQDFNEINKIQWKLDSR</sequence>
<gene>
    <name evidence="2" type="ORF">M0813_20436</name>
</gene>
<protein>
    <submittedName>
        <fullName evidence="2">Uncharacterized protein</fullName>
    </submittedName>
</protein>
<comment type="caution">
    <text evidence="2">The sequence shown here is derived from an EMBL/GenBank/DDBJ whole genome shotgun (WGS) entry which is preliminary data.</text>
</comment>
<keyword evidence="1" id="KW-1133">Transmembrane helix</keyword>
<reference evidence="2" key="1">
    <citation type="submission" date="2022-08" db="EMBL/GenBank/DDBJ databases">
        <title>Novel sulfate-reducing endosymbionts in the free-living metamonad Anaeramoeba.</title>
        <authorList>
            <person name="Jerlstrom-Hultqvist J."/>
            <person name="Cepicka I."/>
            <person name="Gallot-Lavallee L."/>
            <person name="Salas-Leiva D."/>
            <person name="Curtis B.A."/>
            <person name="Zahonova K."/>
            <person name="Pipaliya S."/>
            <person name="Dacks J."/>
            <person name="Roger A.J."/>
        </authorList>
    </citation>
    <scope>NUCLEOTIDE SEQUENCE</scope>
    <source>
        <strain evidence="2">Schooner1</strain>
    </source>
</reference>
<accession>A0ABQ8YLL8</accession>
<evidence type="ECO:0000313" key="2">
    <source>
        <dbReference type="EMBL" id="KAJ6245482.1"/>
    </source>
</evidence>